<evidence type="ECO:0008006" key="3">
    <source>
        <dbReference type="Google" id="ProtNLM"/>
    </source>
</evidence>
<accession>A0A6N6WHZ0</accession>
<sequence>MTRKTHPATGSYALANTVISPIEQIRRGPNAVSTGVSDRVQHAHQITTTDTGTSKALAAETDARVAYSTDTLLLDQLIGWVRSRTRDRYLKEPEVLAIIARSKAAMRRDVSLGLFPAQVKTSIKSSRWRESEVLGWVEATTILSRVANPGFGMKEFVAALMASRISMR</sequence>
<dbReference type="InterPro" id="IPR010260">
    <property type="entry name" value="AlpA"/>
</dbReference>
<gene>
    <name evidence="1" type="ORF">FSO04_12100</name>
</gene>
<name>A0A6N6WHZ0_9BURK</name>
<dbReference type="EMBL" id="VOSW01000019">
    <property type="protein sequence ID" value="KAE8759641.1"/>
    <property type="molecule type" value="Genomic_DNA"/>
</dbReference>
<comment type="caution">
    <text evidence="1">The sequence shown here is derived from an EMBL/GenBank/DDBJ whole genome shotgun (WGS) entry which is preliminary data.</text>
</comment>
<dbReference type="AlphaFoldDB" id="A0A6N6WHZ0"/>
<dbReference type="Gene3D" id="1.10.238.160">
    <property type="match status" value="1"/>
</dbReference>
<evidence type="ECO:0000313" key="1">
    <source>
        <dbReference type="EMBL" id="KAE8759641.1"/>
    </source>
</evidence>
<organism evidence="1 2">
    <name type="scientific">Paraburkholderia madseniana</name>
    <dbReference type="NCBI Taxonomy" id="2599607"/>
    <lineage>
        <taxon>Bacteria</taxon>
        <taxon>Pseudomonadati</taxon>
        <taxon>Pseudomonadota</taxon>
        <taxon>Betaproteobacteria</taxon>
        <taxon>Burkholderiales</taxon>
        <taxon>Burkholderiaceae</taxon>
        <taxon>Paraburkholderia</taxon>
    </lineage>
</organism>
<protein>
    <recommendedName>
        <fullName evidence="3">AlpA family phage regulatory protein</fullName>
    </recommendedName>
</protein>
<evidence type="ECO:0000313" key="2">
    <source>
        <dbReference type="Proteomes" id="UP000463700"/>
    </source>
</evidence>
<reference evidence="1 2" key="1">
    <citation type="journal article" date="2020" name="Int. J. Syst. Evol. Microbiol.">
        <title>Paraburkholderia madseniana sp. nov., a phenolic acid-degrading bacterium isolated from acidic forest soil.</title>
        <authorList>
            <person name="Wilhelm R.C."/>
            <person name="Murphy S.J.L."/>
            <person name="Feriancek N.M."/>
            <person name="Karasz D.C."/>
            <person name="DeRito C.M."/>
            <person name="Newman J.D."/>
            <person name="Buckley D.H."/>
        </authorList>
    </citation>
    <scope>NUCLEOTIDE SEQUENCE [LARGE SCALE GENOMIC DNA]</scope>
    <source>
        <strain evidence="1 2">RP11</strain>
    </source>
</reference>
<dbReference type="RefSeq" id="WP_154559911.1">
    <property type="nucleotide sequence ID" value="NZ_VOSW01000019.1"/>
</dbReference>
<dbReference type="Pfam" id="PF05930">
    <property type="entry name" value="Phage_AlpA"/>
    <property type="match status" value="1"/>
</dbReference>
<proteinExistence type="predicted"/>
<dbReference type="Proteomes" id="UP000463700">
    <property type="component" value="Unassembled WGS sequence"/>
</dbReference>
<dbReference type="OrthoDB" id="8455288at2"/>